<comment type="caution">
    <text evidence="1">The sequence shown here is derived from an EMBL/GenBank/DDBJ whole genome shotgun (WGS) entry which is preliminary data.</text>
</comment>
<dbReference type="Proteomes" id="UP000689967">
    <property type="component" value="Unassembled WGS sequence"/>
</dbReference>
<gene>
    <name evidence="1" type="ORF">JJQ90_09870</name>
</gene>
<dbReference type="RefSeq" id="WP_216874801.1">
    <property type="nucleotide sequence ID" value="NZ_JAERQM010000002.1"/>
</dbReference>
<reference evidence="1 2" key="1">
    <citation type="submission" date="2021-01" db="EMBL/GenBank/DDBJ databases">
        <title>Roseomonas sp. nov, a bacterium isolated from an oil production mixture in Yumen Oilfield.</title>
        <authorList>
            <person name="Wu D."/>
        </authorList>
    </citation>
    <scope>NUCLEOTIDE SEQUENCE [LARGE SCALE GENOMIC DNA]</scope>
    <source>
        <strain evidence="1 2">ROY-5-3</strain>
    </source>
</reference>
<evidence type="ECO:0000313" key="2">
    <source>
        <dbReference type="Proteomes" id="UP000689967"/>
    </source>
</evidence>
<accession>A0ABS6H5Q6</accession>
<proteinExistence type="predicted"/>
<dbReference type="EMBL" id="JAERQM010000002">
    <property type="protein sequence ID" value="MBU8544012.1"/>
    <property type="molecule type" value="Genomic_DNA"/>
</dbReference>
<sequence length="130" mass="13374">MTEQNPTAVVPFQARVAVAVAACLGDSSAADLNERRLRFLEEALEVFQAPGPDGSPGLTEGAAIQVVRYVFAKPPDPIALEVGHAVLALAALASAAGVDMAAAGEADLLHIQTNAASIARRHAAKPRIAQ</sequence>
<organism evidence="1 2">
    <name type="scientific">Falsiroseomonas oleicola</name>
    <dbReference type="NCBI Taxonomy" id="2801474"/>
    <lineage>
        <taxon>Bacteria</taxon>
        <taxon>Pseudomonadati</taxon>
        <taxon>Pseudomonadota</taxon>
        <taxon>Alphaproteobacteria</taxon>
        <taxon>Acetobacterales</taxon>
        <taxon>Roseomonadaceae</taxon>
        <taxon>Falsiroseomonas</taxon>
    </lineage>
</organism>
<keyword evidence="2" id="KW-1185">Reference proteome</keyword>
<name>A0ABS6H5Q6_9PROT</name>
<evidence type="ECO:0000313" key="1">
    <source>
        <dbReference type="EMBL" id="MBU8544012.1"/>
    </source>
</evidence>
<protein>
    <submittedName>
        <fullName evidence="1">Uncharacterized protein</fullName>
    </submittedName>
</protein>